<evidence type="ECO:0000259" key="5">
    <source>
        <dbReference type="PROSITE" id="PS51296"/>
    </source>
</evidence>
<name>H1SDA9_9BURK</name>
<dbReference type="PROSITE" id="PS51296">
    <property type="entry name" value="RIESKE"/>
    <property type="match status" value="1"/>
</dbReference>
<dbReference type="PANTHER" id="PTHR21496">
    <property type="entry name" value="FERREDOXIN-RELATED"/>
    <property type="match status" value="1"/>
</dbReference>
<dbReference type="RefSeq" id="WP_006162006.1">
    <property type="nucleotide sequence ID" value="NZ_AHJE01000090.1"/>
</dbReference>
<organism evidence="6 7">
    <name type="scientific">Cupriavidus basilensis OR16</name>
    <dbReference type="NCBI Taxonomy" id="1127483"/>
    <lineage>
        <taxon>Bacteria</taxon>
        <taxon>Pseudomonadati</taxon>
        <taxon>Pseudomonadota</taxon>
        <taxon>Betaproteobacteria</taxon>
        <taxon>Burkholderiales</taxon>
        <taxon>Burkholderiaceae</taxon>
        <taxon>Cupriavidus</taxon>
    </lineage>
</organism>
<dbReference type="InterPro" id="IPR017941">
    <property type="entry name" value="Rieske_2Fe-2S"/>
</dbReference>
<dbReference type="PANTHER" id="PTHR21496:SF23">
    <property type="entry name" value="3-PHENYLPROPIONATE_CINNAMIC ACID DIOXYGENASE FERREDOXIN SUBUNIT"/>
    <property type="match status" value="1"/>
</dbReference>
<comment type="caution">
    <text evidence="6">The sequence shown here is derived from an EMBL/GenBank/DDBJ whole genome shotgun (WGS) entry which is preliminary data.</text>
</comment>
<dbReference type="CDD" id="cd03528">
    <property type="entry name" value="Rieske_RO_ferredoxin"/>
    <property type="match status" value="1"/>
</dbReference>
<dbReference type="EMBL" id="AHJE01000090">
    <property type="protein sequence ID" value="EHP39478.1"/>
    <property type="molecule type" value="Genomic_DNA"/>
</dbReference>
<dbReference type="PATRIC" id="fig|1127483.3.peg.6218"/>
<keyword evidence="4" id="KW-0411">Iron-sulfur</keyword>
<dbReference type="Gene3D" id="2.102.10.10">
    <property type="entry name" value="Rieske [2Fe-2S] iron-sulphur domain"/>
    <property type="match status" value="1"/>
</dbReference>
<reference evidence="6 7" key="1">
    <citation type="journal article" date="2012" name="J. Bacteriol.">
        <title>De Novo Genome Project of Cupriavidus basilensis OR16.</title>
        <authorList>
            <person name="Cserhati M."/>
            <person name="Kriszt B."/>
            <person name="Szoboszlay S."/>
            <person name="Toth A."/>
            <person name="Szabo I."/>
            <person name="Tancsics A."/>
            <person name="Nagy I."/>
            <person name="Horvath B."/>
            <person name="Nagy I."/>
            <person name="Kukolya J."/>
        </authorList>
    </citation>
    <scope>NUCLEOTIDE SEQUENCE [LARGE SCALE GENOMIC DNA]</scope>
    <source>
        <strain evidence="6 7">OR16</strain>
    </source>
</reference>
<evidence type="ECO:0000256" key="3">
    <source>
        <dbReference type="ARBA" id="ARBA00023004"/>
    </source>
</evidence>
<keyword evidence="3" id="KW-0408">Iron</keyword>
<dbReference type="InterPro" id="IPR036922">
    <property type="entry name" value="Rieske_2Fe-2S_sf"/>
</dbReference>
<sequence length="106" mass="11382">MSEWIDVAAADEFAPGMCRTVDVDGLQVAVFNVDGNYYAVEDMCSHEAEPLCGGDVEGQEVVCPRHGAHFSLITGAALSPPAYDPVAIFPVRVVGGKVQVKDDRWD</sequence>
<feature type="domain" description="Rieske" evidence="5">
    <location>
        <begin position="5"/>
        <end position="100"/>
    </location>
</feature>
<keyword evidence="2" id="KW-0479">Metal-binding</keyword>
<dbReference type="OrthoDB" id="9800167at2"/>
<evidence type="ECO:0000256" key="2">
    <source>
        <dbReference type="ARBA" id="ARBA00022723"/>
    </source>
</evidence>
<accession>H1SDA9</accession>
<proteinExistence type="predicted"/>
<dbReference type="AlphaFoldDB" id="H1SDA9"/>
<dbReference type="Proteomes" id="UP000005808">
    <property type="component" value="Unassembled WGS sequence"/>
</dbReference>
<protein>
    <submittedName>
        <fullName evidence="6">Ferredoxin</fullName>
    </submittedName>
</protein>
<keyword evidence="1" id="KW-0001">2Fe-2S</keyword>
<dbReference type="GO" id="GO:0046872">
    <property type="term" value="F:metal ion binding"/>
    <property type="evidence" value="ECO:0007669"/>
    <property type="project" value="UniProtKB-KW"/>
</dbReference>
<dbReference type="SUPFAM" id="SSF50022">
    <property type="entry name" value="ISP domain"/>
    <property type="match status" value="1"/>
</dbReference>
<evidence type="ECO:0000256" key="1">
    <source>
        <dbReference type="ARBA" id="ARBA00022714"/>
    </source>
</evidence>
<gene>
    <name evidence="6" type="ORF">OR16_31174</name>
</gene>
<evidence type="ECO:0000256" key="4">
    <source>
        <dbReference type="ARBA" id="ARBA00023014"/>
    </source>
</evidence>
<evidence type="ECO:0000313" key="6">
    <source>
        <dbReference type="EMBL" id="EHP39478.1"/>
    </source>
</evidence>
<dbReference type="Pfam" id="PF00355">
    <property type="entry name" value="Rieske"/>
    <property type="match status" value="1"/>
</dbReference>
<dbReference type="GO" id="GO:0051537">
    <property type="term" value="F:2 iron, 2 sulfur cluster binding"/>
    <property type="evidence" value="ECO:0007669"/>
    <property type="project" value="UniProtKB-KW"/>
</dbReference>
<evidence type="ECO:0000313" key="7">
    <source>
        <dbReference type="Proteomes" id="UP000005808"/>
    </source>
</evidence>